<keyword evidence="1" id="KW-0472">Membrane</keyword>
<gene>
    <name evidence="2" type="ORF">GIB67_014248</name>
</gene>
<organism evidence="2 3">
    <name type="scientific">Kingdonia uniflora</name>
    <dbReference type="NCBI Taxonomy" id="39325"/>
    <lineage>
        <taxon>Eukaryota</taxon>
        <taxon>Viridiplantae</taxon>
        <taxon>Streptophyta</taxon>
        <taxon>Embryophyta</taxon>
        <taxon>Tracheophyta</taxon>
        <taxon>Spermatophyta</taxon>
        <taxon>Magnoliopsida</taxon>
        <taxon>Ranunculales</taxon>
        <taxon>Circaeasteraceae</taxon>
        <taxon>Kingdonia</taxon>
    </lineage>
</organism>
<feature type="non-terminal residue" evidence="2">
    <location>
        <position position="1"/>
    </location>
</feature>
<dbReference type="Proteomes" id="UP000541444">
    <property type="component" value="Unassembled WGS sequence"/>
</dbReference>
<evidence type="ECO:0000256" key="1">
    <source>
        <dbReference type="SAM" id="Phobius"/>
    </source>
</evidence>
<protein>
    <submittedName>
        <fullName evidence="2">Uncharacterized protein</fullName>
    </submittedName>
</protein>
<comment type="caution">
    <text evidence="2">The sequence shown here is derived from an EMBL/GenBank/DDBJ whole genome shotgun (WGS) entry which is preliminary data.</text>
</comment>
<proteinExistence type="predicted"/>
<dbReference type="AlphaFoldDB" id="A0A7J7M1Z6"/>
<dbReference type="EMBL" id="JACGCM010001825">
    <property type="protein sequence ID" value="KAF6148877.1"/>
    <property type="molecule type" value="Genomic_DNA"/>
</dbReference>
<evidence type="ECO:0000313" key="2">
    <source>
        <dbReference type="EMBL" id="KAF6148877.1"/>
    </source>
</evidence>
<feature type="transmembrane region" description="Helical" evidence="1">
    <location>
        <begin position="31"/>
        <end position="51"/>
    </location>
</feature>
<sequence length="59" mass="6676">YLIQSGAVVIYRVLDFVRIFSSQKIPNFLSLYVYAITMSSFLPMCKGMAYITSTSNKPT</sequence>
<keyword evidence="3" id="KW-1185">Reference proteome</keyword>
<name>A0A7J7M1Z6_9MAGN</name>
<keyword evidence="1" id="KW-1133">Transmembrane helix</keyword>
<evidence type="ECO:0000313" key="3">
    <source>
        <dbReference type="Proteomes" id="UP000541444"/>
    </source>
</evidence>
<accession>A0A7J7M1Z6</accession>
<keyword evidence="1" id="KW-0812">Transmembrane</keyword>
<reference evidence="2 3" key="1">
    <citation type="journal article" date="2020" name="IScience">
        <title>Genome Sequencing of the Endangered Kingdonia uniflora (Circaeasteraceae, Ranunculales) Reveals Potential Mechanisms of Evolutionary Specialization.</title>
        <authorList>
            <person name="Sun Y."/>
            <person name="Deng T."/>
            <person name="Zhang A."/>
            <person name="Moore M.J."/>
            <person name="Landis J.B."/>
            <person name="Lin N."/>
            <person name="Zhang H."/>
            <person name="Zhang X."/>
            <person name="Huang J."/>
            <person name="Zhang X."/>
            <person name="Sun H."/>
            <person name="Wang H."/>
        </authorList>
    </citation>
    <scope>NUCLEOTIDE SEQUENCE [LARGE SCALE GENOMIC DNA]</scope>
    <source>
        <strain evidence="2">TB1705</strain>
        <tissue evidence="2">Leaf</tissue>
    </source>
</reference>